<dbReference type="EMBL" id="MGDD01000123">
    <property type="protein sequence ID" value="OGL46542.1"/>
    <property type="molecule type" value="Genomic_DNA"/>
</dbReference>
<dbReference type="Proteomes" id="UP000179266">
    <property type="component" value="Unassembled WGS sequence"/>
</dbReference>
<name>A0A1F7RYC5_9BACT</name>
<protein>
    <recommendedName>
        <fullName evidence="4">DUF2723 domain-containing protein</fullName>
    </recommendedName>
</protein>
<dbReference type="InterPro" id="IPR021280">
    <property type="entry name" value="TMEM260-like"/>
</dbReference>
<feature type="transmembrane region" description="Helical" evidence="1">
    <location>
        <begin position="209"/>
        <end position="230"/>
    </location>
</feature>
<sequence>MDLLIPYSLHNRKRSLSTCSILILPLFFLCTTDIWWFQSSRVEVYTLNALLSALVVYLLLDSTLSLKKQICIFFLLGSGLANHTLLFIHIFPGCLIYLFIQNIKRFKNPAYITTAIVFGLLGLTVYLYLPLRSSLNPVPDLGDPETYSGFMLSFFRKRSFGKFFGNNPAQFLESFRIFLPRYFNQFTPVAVLFILTGFFYLLKYKFKQTLLLVIIICVNIAFGLMNRNFIDNPDTMDAYFLNTYQFSTVFLGSGLMLILNQIKNLARTLHSRNIYCLRYFLVVITLSIPFVFWIHRYPENVLRNDEFPRKFGKTILNLASPDAVVFTGYYTNTHFILMELVYVEKYREDIAIIDRSAILHWHRYENYIKDRYPNLNYPLLFLQRPENSNPAGYLLDALQNRETLEKILKEYTSLLVESNLTDHPTFWMSSEDDYLFYHRLVPRGPIFQISQQQSDSISEFDNNIDSKIYHRMENEYLHDPNFLKNMIAKNILASQFGKMSISFYNSGFKTWAETELLRANQIYLLPH</sequence>
<feature type="transmembrane region" description="Helical" evidence="1">
    <location>
        <begin position="242"/>
        <end position="262"/>
    </location>
</feature>
<evidence type="ECO:0000313" key="2">
    <source>
        <dbReference type="EMBL" id="OGL46542.1"/>
    </source>
</evidence>
<evidence type="ECO:0000313" key="3">
    <source>
        <dbReference type="Proteomes" id="UP000179266"/>
    </source>
</evidence>
<keyword evidence="1" id="KW-0812">Transmembrane</keyword>
<keyword evidence="1" id="KW-0472">Membrane</keyword>
<dbReference type="PANTHER" id="PTHR16214:SF3">
    <property type="entry name" value="TRANSMEMBRANE PROTEIN 260"/>
    <property type="match status" value="1"/>
</dbReference>
<dbReference type="AlphaFoldDB" id="A0A1F7RYC5"/>
<evidence type="ECO:0008006" key="4">
    <source>
        <dbReference type="Google" id="ProtNLM"/>
    </source>
</evidence>
<evidence type="ECO:0000256" key="1">
    <source>
        <dbReference type="SAM" id="Phobius"/>
    </source>
</evidence>
<feature type="transmembrane region" description="Helical" evidence="1">
    <location>
        <begin position="274"/>
        <end position="294"/>
    </location>
</feature>
<dbReference type="PANTHER" id="PTHR16214">
    <property type="entry name" value="TRANSMEMBRANE PROTEIN 260"/>
    <property type="match status" value="1"/>
</dbReference>
<dbReference type="Pfam" id="PF11028">
    <property type="entry name" value="TMEM260-like"/>
    <property type="match status" value="1"/>
</dbReference>
<keyword evidence="1" id="KW-1133">Transmembrane helix</keyword>
<feature type="transmembrane region" description="Helical" evidence="1">
    <location>
        <begin position="15"/>
        <end position="37"/>
    </location>
</feature>
<proteinExistence type="predicted"/>
<organism evidence="2 3">
    <name type="scientific">Candidatus Schekmanbacteria bacterium RBG_13_48_7</name>
    <dbReference type="NCBI Taxonomy" id="1817878"/>
    <lineage>
        <taxon>Bacteria</taxon>
        <taxon>Candidatus Schekmaniibacteriota</taxon>
    </lineage>
</organism>
<accession>A0A1F7RYC5</accession>
<dbReference type="InterPro" id="IPR052724">
    <property type="entry name" value="GT117_domain-containing"/>
</dbReference>
<comment type="caution">
    <text evidence="2">The sequence shown here is derived from an EMBL/GenBank/DDBJ whole genome shotgun (WGS) entry which is preliminary data.</text>
</comment>
<reference evidence="2 3" key="1">
    <citation type="journal article" date="2016" name="Nat. Commun.">
        <title>Thousands of microbial genomes shed light on interconnected biogeochemical processes in an aquifer system.</title>
        <authorList>
            <person name="Anantharaman K."/>
            <person name="Brown C.T."/>
            <person name="Hug L.A."/>
            <person name="Sharon I."/>
            <person name="Castelle C.J."/>
            <person name="Probst A.J."/>
            <person name="Thomas B.C."/>
            <person name="Singh A."/>
            <person name="Wilkins M.J."/>
            <person name="Karaoz U."/>
            <person name="Brodie E.L."/>
            <person name="Williams K.H."/>
            <person name="Hubbard S.S."/>
            <person name="Banfield J.F."/>
        </authorList>
    </citation>
    <scope>NUCLEOTIDE SEQUENCE [LARGE SCALE GENOMIC DNA]</scope>
</reference>
<feature type="transmembrane region" description="Helical" evidence="1">
    <location>
        <begin position="182"/>
        <end position="202"/>
    </location>
</feature>
<feature type="transmembrane region" description="Helical" evidence="1">
    <location>
        <begin position="110"/>
        <end position="129"/>
    </location>
</feature>
<gene>
    <name evidence="2" type="ORF">A2161_22190</name>
</gene>
<feature type="transmembrane region" description="Helical" evidence="1">
    <location>
        <begin position="44"/>
        <end position="60"/>
    </location>
</feature>
<feature type="transmembrane region" description="Helical" evidence="1">
    <location>
        <begin position="72"/>
        <end position="98"/>
    </location>
</feature>